<evidence type="ECO:0000313" key="5">
    <source>
        <dbReference type="EMBL" id="VVD26506.1"/>
    </source>
</evidence>
<dbReference type="InterPro" id="IPR036388">
    <property type="entry name" value="WH-like_DNA-bd_sf"/>
</dbReference>
<keyword evidence="1" id="KW-0805">Transcription regulation</keyword>
<feature type="domain" description="HTH gntR-type" evidence="4">
    <location>
        <begin position="8"/>
        <end position="76"/>
    </location>
</feature>
<dbReference type="PRINTS" id="PR00035">
    <property type="entry name" value="HTHGNTR"/>
</dbReference>
<dbReference type="GO" id="GO:0003700">
    <property type="term" value="F:DNA-binding transcription factor activity"/>
    <property type="evidence" value="ECO:0007669"/>
    <property type="project" value="InterPro"/>
</dbReference>
<dbReference type="EMBL" id="LR699553">
    <property type="protein sequence ID" value="VVD26506.1"/>
    <property type="molecule type" value="Genomic_DNA"/>
</dbReference>
<dbReference type="SMART" id="SM00895">
    <property type="entry name" value="FCD"/>
    <property type="match status" value="1"/>
</dbReference>
<dbReference type="SUPFAM" id="SSF46785">
    <property type="entry name" value="Winged helix' DNA-binding domain"/>
    <property type="match status" value="1"/>
</dbReference>
<dbReference type="Gene3D" id="1.20.120.530">
    <property type="entry name" value="GntR ligand-binding domain-like"/>
    <property type="match status" value="1"/>
</dbReference>
<gene>
    <name evidence="5" type="ORF">PDMSB3_0044</name>
</gene>
<dbReference type="InterPro" id="IPR011711">
    <property type="entry name" value="GntR_C"/>
</dbReference>
<dbReference type="RefSeq" id="WP_007179832.1">
    <property type="nucleotide sequence ID" value="NZ_LR699553.1"/>
</dbReference>
<evidence type="ECO:0000256" key="1">
    <source>
        <dbReference type="ARBA" id="ARBA00023015"/>
    </source>
</evidence>
<sequence>MASIHPTRSVLEHTVRELERHMLDGSWGDGARLPAERALAAQFGVSRATVREAIQRLVSRGLLQTRRGSGVFLVGRQPARLAAPWLQLIAEHPPLRADTLEFRLVFECAAAGLAARRASEDERGQLRDIVTRMRDAVLTHDLAAEAAADAQFHATLALASHNRMFDHFYSSVIVMLREHITSNTYEATLNHAQATERAHARLLQHERICDAICRQVPEDATHAMRAHIEFVGHQFEAE</sequence>
<reference evidence="5 6" key="1">
    <citation type="submission" date="2019-08" db="EMBL/GenBank/DDBJ databases">
        <authorList>
            <person name="Herpell B J."/>
        </authorList>
    </citation>
    <scope>NUCLEOTIDE SEQUENCE [LARGE SCALE GENOMIC DNA]</scope>
    <source>
        <strain evidence="6">Msb3</strain>
    </source>
</reference>
<dbReference type="PANTHER" id="PTHR43537">
    <property type="entry name" value="TRANSCRIPTIONAL REGULATOR, GNTR FAMILY"/>
    <property type="match status" value="1"/>
</dbReference>
<dbReference type="InterPro" id="IPR008920">
    <property type="entry name" value="TF_FadR/GntR_C"/>
</dbReference>
<dbReference type="InterPro" id="IPR000524">
    <property type="entry name" value="Tscrpt_reg_HTH_GntR"/>
</dbReference>
<name>A0A5Q4ZHI1_9BURK</name>
<dbReference type="PROSITE" id="PS50949">
    <property type="entry name" value="HTH_GNTR"/>
    <property type="match status" value="1"/>
</dbReference>
<dbReference type="InterPro" id="IPR036390">
    <property type="entry name" value="WH_DNA-bd_sf"/>
</dbReference>
<dbReference type="Proteomes" id="UP000325811">
    <property type="component" value="Chromosome I"/>
</dbReference>
<protein>
    <submittedName>
        <fullName evidence="5">Transcriptional regulator</fullName>
    </submittedName>
</protein>
<evidence type="ECO:0000259" key="4">
    <source>
        <dbReference type="PROSITE" id="PS50949"/>
    </source>
</evidence>
<dbReference type="Pfam" id="PF00392">
    <property type="entry name" value="GntR"/>
    <property type="match status" value="1"/>
</dbReference>
<dbReference type="Pfam" id="PF07729">
    <property type="entry name" value="FCD"/>
    <property type="match status" value="1"/>
</dbReference>
<proteinExistence type="predicted"/>
<accession>A0A5Q4ZHI1</accession>
<dbReference type="AlphaFoldDB" id="A0A5Q4ZHI1"/>
<dbReference type="SUPFAM" id="SSF48008">
    <property type="entry name" value="GntR ligand-binding domain-like"/>
    <property type="match status" value="1"/>
</dbReference>
<evidence type="ECO:0000313" key="6">
    <source>
        <dbReference type="Proteomes" id="UP000325811"/>
    </source>
</evidence>
<dbReference type="PANTHER" id="PTHR43537:SF5">
    <property type="entry name" value="UXU OPERON TRANSCRIPTIONAL REGULATOR"/>
    <property type="match status" value="1"/>
</dbReference>
<dbReference type="Gene3D" id="1.10.10.10">
    <property type="entry name" value="Winged helix-like DNA-binding domain superfamily/Winged helix DNA-binding domain"/>
    <property type="match status" value="1"/>
</dbReference>
<dbReference type="KEGG" id="pdio:PDMSB3_0044"/>
<dbReference type="GO" id="GO:0003677">
    <property type="term" value="F:DNA binding"/>
    <property type="evidence" value="ECO:0007669"/>
    <property type="project" value="UniProtKB-KW"/>
</dbReference>
<evidence type="ECO:0000256" key="3">
    <source>
        <dbReference type="ARBA" id="ARBA00023163"/>
    </source>
</evidence>
<evidence type="ECO:0000256" key="2">
    <source>
        <dbReference type="ARBA" id="ARBA00023125"/>
    </source>
</evidence>
<keyword evidence="3" id="KW-0804">Transcription</keyword>
<dbReference type="CDD" id="cd07377">
    <property type="entry name" value="WHTH_GntR"/>
    <property type="match status" value="1"/>
</dbReference>
<organism evidence="5 6">
    <name type="scientific">Paraburkholderia dioscoreae</name>
    <dbReference type="NCBI Taxonomy" id="2604047"/>
    <lineage>
        <taxon>Bacteria</taxon>
        <taxon>Pseudomonadati</taxon>
        <taxon>Pseudomonadota</taxon>
        <taxon>Betaproteobacteria</taxon>
        <taxon>Burkholderiales</taxon>
        <taxon>Burkholderiaceae</taxon>
        <taxon>Paraburkholderia</taxon>
    </lineage>
</organism>
<keyword evidence="2" id="KW-0238">DNA-binding</keyword>
<keyword evidence="6" id="KW-1185">Reference proteome</keyword>
<dbReference type="SMART" id="SM00345">
    <property type="entry name" value="HTH_GNTR"/>
    <property type="match status" value="1"/>
</dbReference>